<feature type="domain" description="Conserved hypothetical protein CHP02391" evidence="1">
    <location>
        <begin position="112"/>
        <end position="237"/>
    </location>
</feature>
<proteinExistence type="predicted"/>
<protein>
    <submittedName>
        <fullName evidence="2">TIGR02391 family protein</fullName>
    </submittedName>
</protein>
<evidence type="ECO:0000259" key="1">
    <source>
        <dbReference type="Pfam" id="PF09509"/>
    </source>
</evidence>
<dbReference type="EMBL" id="CP165727">
    <property type="protein sequence ID" value="XDV65285.1"/>
    <property type="molecule type" value="Genomic_DNA"/>
</dbReference>
<dbReference type="Pfam" id="PF09509">
    <property type="entry name" value="Hypoth_Ymh"/>
    <property type="match status" value="1"/>
</dbReference>
<name>A0AB39Y5G7_9ACTN</name>
<organism evidence="2">
    <name type="scientific">Streptomyces sp. R33</name>
    <dbReference type="NCBI Taxonomy" id="3238629"/>
    <lineage>
        <taxon>Bacteria</taxon>
        <taxon>Bacillati</taxon>
        <taxon>Actinomycetota</taxon>
        <taxon>Actinomycetes</taxon>
        <taxon>Kitasatosporales</taxon>
        <taxon>Streptomycetaceae</taxon>
        <taxon>Streptomyces</taxon>
    </lineage>
</organism>
<evidence type="ECO:0000313" key="2">
    <source>
        <dbReference type="EMBL" id="XDV65285.1"/>
    </source>
</evidence>
<gene>
    <name evidence="2" type="ORF">AB5J51_21160</name>
</gene>
<reference evidence="2" key="1">
    <citation type="submission" date="2024-08" db="EMBL/GenBank/DDBJ databases">
        <authorList>
            <person name="Yu S.T."/>
        </authorList>
    </citation>
    <scope>NUCLEOTIDE SEQUENCE</scope>
    <source>
        <strain evidence="2">R33</strain>
    </source>
</reference>
<sequence>MDTEWAREELANFIQLTALHRPADPPGVVTYTTRLANRGTSRDIVESAHVVEQILDRVLPNWRAEVPDDRNKSVNRWYQHREAAQRADVALRRAAEIHERLGDNAPLISAATMHPWVWEGARALWQSGHYREAVTAAARKVNAEAQNKLARRDLSETKLFQSAFSQNAAKAGEPRLRLGVDDGGDTFRSVNRGAMAFAEGCFAGIRNPNSHEDGLPELPENEALEQLAAFSVLARWIDRATVETA</sequence>
<dbReference type="RefSeq" id="WP_369778329.1">
    <property type="nucleotide sequence ID" value="NZ_CP165727.1"/>
</dbReference>
<accession>A0AB39Y5G7</accession>
<dbReference type="AlphaFoldDB" id="A0AB39Y5G7"/>
<dbReference type="InterPro" id="IPR012654">
    <property type="entry name" value="CHP02391"/>
</dbReference>